<proteinExistence type="predicted"/>
<protein>
    <recommendedName>
        <fullName evidence="2">CACTA en-spm transposon protein</fullName>
    </recommendedName>
</protein>
<organism evidence="1">
    <name type="scientific">Cucumis melo</name>
    <name type="common">Muskmelon</name>
    <dbReference type="NCBI Taxonomy" id="3656"/>
    <lineage>
        <taxon>Eukaryota</taxon>
        <taxon>Viridiplantae</taxon>
        <taxon>Streptophyta</taxon>
        <taxon>Embryophyta</taxon>
        <taxon>Tracheophyta</taxon>
        <taxon>Spermatophyta</taxon>
        <taxon>Magnoliopsida</taxon>
        <taxon>eudicotyledons</taxon>
        <taxon>Gunneridae</taxon>
        <taxon>Pentapetalae</taxon>
        <taxon>rosids</taxon>
        <taxon>fabids</taxon>
        <taxon>Cucurbitales</taxon>
        <taxon>Cucurbitaceae</taxon>
        <taxon>Benincaseae</taxon>
        <taxon>Cucumis</taxon>
    </lineage>
</organism>
<accession>A0A9I9E577</accession>
<evidence type="ECO:0008006" key="2">
    <source>
        <dbReference type="Google" id="ProtNLM"/>
    </source>
</evidence>
<evidence type="ECO:0000313" key="1">
    <source>
        <dbReference type="EnsemblPlants" id="MELO3C028925.2.1"/>
    </source>
</evidence>
<reference evidence="1" key="1">
    <citation type="submission" date="2023-03" db="UniProtKB">
        <authorList>
            <consortium name="EnsemblPlants"/>
        </authorList>
    </citation>
    <scope>IDENTIFICATION</scope>
</reference>
<dbReference type="AlphaFoldDB" id="A0A9I9E577"/>
<dbReference type="Gramene" id="MELO3C028925.2.1">
    <property type="protein sequence ID" value="MELO3C028925.2.1"/>
    <property type="gene ID" value="MELO3C028925.2"/>
</dbReference>
<name>A0A9I9E577_CUCME</name>
<dbReference type="EnsemblPlants" id="MELO3C028925.2.1">
    <property type="protein sequence ID" value="MELO3C028925.2.1"/>
    <property type="gene ID" value="MELO3C028925.2"/>
</dbReference>
<sequence length="314" mass="36839">MNWIPARRLSENPIKSKPYLSSKQTNPNPSSYFIFWYKFHSVNPNQTNPHKNGGCKYPINNSSPCFFGLKQWQILFTLHLSLSKHNNSFFHQRIQLCKISTKALSYLIFNRKCLTGYEVEYPSWNIDAIFQRTTCGVEVGYTMESVFSYLISMDRFVEHQVLSTFKEFRDDCHIHFKKYSYLEETHANPPPHILSNHGPTRLLDISSLTIIVAGRSCFYNDNMSSLSKERSQSIVWSCFDKHTFEMGLSYRRPQRIHIPSLPPRVLSHSLRTRYARLCWVDDHGTQKTLVRDQSPRLARRLVRAMPRPRVCNPR</sequence>